<protein>
    <recommendedName>
        <fullName evidence="3">DUF4912 domain-containing protein</fullName>
    </recommendedName>
</protein>
<evidence type="ECO:0000313" key="2">
    <source>
        <dbReference type="Proteomes" id="UP000005632"/>
    </source>
</evidence>
<evidence type="ECO:0008006" key="3">
    <source>
        <dbReference type="Google" id="ProtNLM"/>
    </source>
</evidence>
<dbReference type="Pfam" id="PF16258">
    <property type="entry name" value="DUF4912"/>
    <property type="match status" value="1"/>
</dbReference>
<proteinExistence type="predicted"/>
<gene>
    <name evidence="1" type="ordered locus">SpiGrapes_0600</name>
</gene>
<dbReference type="RefSeq" id="WP_014269298.1">
    <property type="nucleotide sequence ID" value="NC_016633.1"/>
</dbReference>
<organism evidence="1 2">
    <name type="scientific">Sphaerochaeta pleomorpha (strain ATCC BAA-1885 / DSM 22778 / Grapes)</name>
    <dbReference type="NCBI Taxonomy" id="158190"/>
    <lineage>
        <taxon>Bacteria</taxon>
        <taxon>Pseudomonadati</taxon>
        <taxon>Spirochaetota</taxon>
        <taxon>Spirochaetia</taxon>
        <taxon>Spirochaetales</taxon>
        <taxon>Sphaerochaetaceae</taxon>
        <taxon>Sphaerochaeta</taxon>
    </lineage>
</organism>
<evidence type="ECO:0000313" key="1">
    <source>
        <dbReference type="EMBL" id="AEV28449.1"/>
    </source>
</evidence>
<dbReference type="Proteomes" id="UP000005632">
    <property type="component" value="Chromosome"/>
</dbReference>
<dbReference type="STRING" id="158190.SpiGrapes_0600"/>
<dbReference type="KEGG" id="sgp:SpiGrapes_0600"/>
<dbReference type="InterPro" id="IPR032585">
    <property type="entry name" value="DUF4912"/>
</dbReference>
<dbReference type="EMBL" id="CP003155">
    <property type="protein sequence ID" value="AEV28449.1"/>
    <property type="molecule type" value="Genomic_DNA"/>
</dbReference>
<name>G8QXE8_SPHPG</name>
<dbReference type="eggNOG" id="COG3330">
    <property type="taxonomic scope" value="Bacteria"/>
</dbReference>
<dbReference type="HOGENOM" id="CLU_1142002_0_0_12"/>
<reference evidence="1 2" key="1">
    <citation type="submission" date="2011-11" db="EMBL/GenBank/DDBJ databases">
        <title>Complete sequence of Spirochaeta sp. grapes.</title>
        <authorList>
            <consortium name="US DOE Joint Genome Institute"/>
            <person name="Lucas S."/>
            <person name="Han J."/>
            <person name="Lapidus A."/>
            <person name="Cheng J.-F."/>
            <person name="Goodwin L."/>
            <person name="Pitluck S."/>
            <person name="Peters L."/>
            <person name="Ovchinnikova G."/>
            <person name="Munk A.C."/>
            <person name="Detter J.C."/>
            <person name="Han C."/>
            <person name="Tapia R."/>
            <person name="Land M."/>
            <person name="Hauser L."/>
            <person name="Kyrpides N."/>
            <person name="Ivanova N."/>
            <person name="Pagani I."/>
            <person name="Ritalahtilisa K."/>
            <person name="Loeffler F."/>
            <person name="Woyke T."/>
        </authorList>
    </citation>
    <scope>NUCLEOTIDE SEQUENCE [LARGE SCALE GENOMIC DNA]</scope>
    <source>
        <strain evidence="2">ATCC BAA-1885 / DSM 22778 / Grapes</strain>
    </source>
</reference>
<sequence length="244" mass="27714">MILINIDSLSTTELQYIAKQEGFENWQSLDRSELIEELEDAYDEQVDDHLASGVKASVVRKRFCNALTDYRGNQQNVSGLPGVEDLPDNYAETSIHLLLRDPEWAYAYWSISPVNRALLFGEDESQKGELFLRVSKTRCNCNETKTFDIGISIDDCQWNINLSDMGCSYSVALCFKDRKGVITSLAESKSVETFFPYWADHYDEIAMDRRLFNIHFSSVVTKEGEVADNAILHEIAQTLSKGVL</sequence>
<accession>G8QXE8</accession>
<dbReference type="OrthoDB" id="9812700at2"/>
<dbReference type="AlphaFoldDB" id="G8QXE8"/>
<keyword evidence="2" id="KW-1185">Reference proteome</keyword>